<dbReference type="Pfam" id="PF08241">
    <property type="entry name" value="Methyltransf_11"/>
    <property type="match status" value="1"/>
</dbReference>
<dbReference type="EMBL" id="FNNI01000004">
    <property type="protein sequence ID" value="SDX24926.1"/>
    <property type="molecule type" value="Genomic_DNA"/>
</dbReference>
<dbReference type="AlphaFoldDB" id="A0A1H3A5L9"/>
<evidence type="ECO:0000313" key="3">
    <source>
        <dbReference type="Proteomes" id="UP000198500"/>
    </source>
</evidence>
<dbReference type="Gene3D" id="3.40.50.150">
    <property type="entry name" value="Vaccinia Virus protein VP39"/>
    <property type="match status" value="1"/>
</dbReference>
<feature type="domain" description="Methyltransferase type 11" evidence="1">
    <location>
        <begin position="52"/>
        <end position="146"/>
    </location>
</feature>
<evidence type="ECO:0000313" key="2">
    <source>
        <dbReference type="EMBL" id="SDX24926.1"/>
    </source>
</evidence>
<dbReference type="InterPro" id="IPR029063">
    <property type="entry name" value="SAM-dependent_MTases_sf"/>
</dbReference>
<dbReference type="STRING" id="574349.SAMN05443545_104364"/>
<name>A0A1H3A5L9_9GAMM</name>
<dbReference type="CDD" id="cd02440">
    <property type="entry name" value="AdoMet_MTases"/>
    <property type="match status" value="1"/>
</dbReference>
<protein>
    <submittedName>
        <fullName evidence="2">Methyltransferase domain-containing protein</fullName>
    </submittedName>
</protein>
<dbReference type="PANTHER" id="PTHR43591:SF24">
    <property type="entry name" value="2-METHOXY-6-POLYPRENYL-1,4-BENZOQUINOL METHYLASE, MITOCHONDRIAL"/>
    <property type="match status" value="1"/>
</dbReference>
<dbReference type="GO" id="GO:0008757">
    <property type="term" value="F:S-adenosylmethionine-dependent methyltransferase activity"/>
    <property type="evidence" value="ECO:0007669"/>
    <property type="project" value="InterPro"/>
</dbReference>
<dbReference type="InterPro" id="IPR013216">
    <property type="entry name" value="Methyltransf_11"/>
</dbReference>
<dbReference type="GO" id="GO:0032259">
    <property type="term" value="P:methylation"/>
    <property type="evidence" value="ECO:0007669"/>
    <property type="project" value="UniProtKB-KW"/>
</dbReference>
<keyword evidence="2" id="KW-0808">Transferase</keyword>
<reference evidence="2 3" key="1">
    <citation type="submission" date="2016-10" db="EMBL/GenBank/DDBJ databases">
        <authorList>
            <person name="de Groot N.N."/>
        </authorList>
    </citation>
    <scope>NUCLEOTIDE SEQUENCE [LARGE SCALE GENOMIC DNA]</scope>
    <source>
        <strain evidence="2 3">DSM 19219</strain>
    </source>
</reference>
<accession>A0A1H3A5L9</accession>
<keyword evidence="3" id="KW-1185">Reference proteome</keyword>
<gene>
    <name evidence="2" type="ORF">SAMN05443545_104364</name>
</gene>
<dbReference type="OrthoDB" id="108476at2"/>
<keyword evidence="2" id="KW-0489">Methyltransferase</keyword>
<dbReference type="RefSeq" id="WP_092569350.1">
    <property type="nucleotide sequence ID" value="NZ_BMXH01000001.1"/>
</dbReference>
<sequence length="234" mass="26430">MRRQTRRHDYAPLKQEYARLAPVYDRRWQGYVRASVDRAAARLALQPDETLVDVGCGTGALLAMLSQQVPTARLTGIDLSSEMLAVAREHVGDDVSLIAATAERLPLPDASQDAVVSTSAFHYVRHPLPALGEMRRVLKPGGRVVIVDWCDDFLTCRLCDLFLRWFDDGHYRIYRSDECRELLIEAGFANVNADRYKISWLWGLMTVSGHLPNAEEQTDVERVQPGFHHDTCHG</sequence>
<proteinExistence type="predicted"/>
<organism evidence="2 3">
    <name type="scientific">Aidingimonas halophila</name>
    <dbReference type="NCBI Taxonomy" id="574349"/>
    <lineage>
        <taxon>Bacteria</taxon>
        <taxon>Pseudomonadati</taxon>
        <taxon>Pseudomonadota</taxon>
        <taxon>Gammaproteobacteria</taxon>
        <taxon>Oceanospirillales</taxon>
        <taxon>Halomonadaceae</taxon>
        <taxon>Aidingimonas</taxon>
    </lineage>
</organism>
<dbReference type="SUPFAM" id="SSF53335">
    <property type="entry name" value="S-adenosyl-L-methionine-dependent methyltransferases"/>
    <property type="match status" value="1"/>
</dbReference>
<evidence type="ECO:0000259" key="1">
    <source>
        <dbReference type="Pfam" id="PF08241"/>
    </source>
</evidence>
<dbReference type="PANTHER" id="PTHR43591">
    <property type="entry name" value="METHYLTRANSFERASE"/>
    <property type="match status" value="1"/>
</dbReference>
<dbReference type="Proteomes" id="UP000198500">
    <property type="component" value="Unassembled WGS sequence"/>
</dbReference>